<accession>A0A1A7BGC4</accession>
<evidence type="ECO:0000313" key="1">
    <source>
        <dbReference type="EMBL" id="OBV10462.1"/>
    </source>
</evidence>
<protein>
    <recommendedName>
        <fullName evidence="3">HTH crp-type domain-containing protein</fullName>
    </recommendedName>
</protein>
<dbReference type="Proteomes" id="UP000092484">
    <property type="component" value="Unassembled WGS sequence"/>
</dbReference>
<dbReference type="STRING" id="1300349.I603_2424"/>
<dbReference type="EMBL" id="LZYB01000006">
    <property type="protein sequence ID" value="OBV10462.1"/>
    <property type="molecule type" value="Genomic_DNA"/>
</dbReference>
<dbReference type="AlphaFoldDB" id="A0A1A7BGC4"/>
<organism evidence="1 2">
    <name type="scientific">Erythrobacter dokdonensis DSW-74</name>
    <dbReference type="NCBI Taxonomy" id="1300349"/>
    <lineage>
        <taxon>Bacteria</taxon>
        <taxon>Pseudomonadati</taxon>
        <taxon>Pseudomonadota</taxon>
        <taxon>Alphaproteobacteria</taxon>
        <taxon>Sphingomonadales</taxon>
        <taxon>Erythrobacteraceae</taxon>
        <taxon>Erythrobacter/Porphyrobacter group</taxon>
        <taxon>Erythrobacter</taxon>
    </lineage>
</organism>
<reference evidence="1 2" key="1">
    <citation type="submission" date="2016-06" db="EMBL/GenBank/DDBJ databases">
        <title>Genome sequence of Porphyrobacter dokdonensis DSW-74.</title>
        <authorList>
            <person name="Kim J.F."/>
            <person name="Song J.Y."/>
        </authorList>
    </citation>
    <scope>NUCLEOTIDE SEQUENCE [LARGE SCALE GENOMIC DNA]</scope>
    <source>
        <strain evidence="1 2">DSW-74</strain>
    </source>
</reference>
<gene>
    <name evidence="1" type="ORF">I603_2424</name>
</gene>
<keyword evidence="2" id="KW-1185">Reference proteome</keyword>
<evidence type="ECO:0000313" key="2">
    <source>
        <dbReference type="Proteomes" id="UP000092484"/>
    </source>
</evidence>
<name>A0A1A7BGC4_9SPHN</name>
<evidence type="ECO:0008006" key="3">
    <source>
        <dbReference type="Google" id="ProtNLM"/>
    </source>
</evidence>
<proteinExistence type="predicted"/>
<sequence>MGIPDEHFGKVWPVHVDGLIALLTRLRVAFDGDLDAALIMAVIGSAALPRGRLPDDLSFEAFQKMERRDAFYTPLNSLSIAQITGIPRETARRKLAAMAKRGWIMKDEAGFWHIHPDGAQELEPMTRYSIEYLNRLASALG</sequence>
<comment type="caution">
    <text evidence="1">The sequence shown here is derived from an EMBL/GenBank/DDBJ whole genome shotgun (WGS) entry which is preliminary data.</text>
</comment>